<evidence type="ECO:0000256" key="3">
    <source>
        <dbReference type="SAM" id="SignalP"/>
    </source>
</evidence>
<feature type="compositionally biased region" description="Basic and acidic residues" evidence="1">
    <location>
        <begin position="352"/>
        <end position="369"/>
    </location>
</feature>
<dbReference type="Proteomes" id="UP000185491">
    <property type="component" value="Chromosome"/>
</dbReference>
<gene>
    <name evidence="5" type="ORF">CPHO_03250</name>
</gene>
<name>A0A1L7D1V6_9CORY</name>
<dbReference type="InterPro" id="IPR048052">
    <property type="entry name" value="FM1-like"/>
</dbReference>
<dbReference type="NCBIfam" id="NF033902">
    <property type="entry name" value="iso_D2_wall_anc"/>
    <property type="match status" value="1"/>
</dbReference>
<keyword evidence="6" id="KW-1185">Reference proteome</keyword>
<evidence type="ECO:0000259" key="4">
    <source>
        <dbReference type="Pfam" id="PF16555"/>
    </source>
</evidence>
<feature type="transmembrane region" description="Helical" evidence="2">
    <location>
        <begin position="519"/>
        <end position="539"/>
    </location>
</feature>
<dbReference type="Gene3D" id="2.60.40.10">
    <property type="entry name" value="Immunoglobulins"/>
    <property type="match status" value="2"/>
</dbReference>
<dbReference type="PROSITE" id="PS51257">
    <property type="entry name" value="PROKAR_LIPOPROTEIN"/>
    <property type="match status" value="1"/>
</dbReference>
<feature type="chain" id="PRO_5039245935" description="Gram-positive pilin subunit D1 N-terminal domain-containing protein" evidence="3">
    <location>
        <begin position="23"/>
        <end position="549"/>
    </location>
</feature>
<reference evidence="5 6" key="1">
    <citation type="submission" date="2014-08" db="EMBL/GenBank/DDBJ databases">
        <title>Complete genome sequence of Corynebacterium phocae M408/89/1(T)(=DSM 44612(T)), isolated from the common seal (Phoca vitulina).</title>
        <authorList>
            <person name="Ruckert C."/>
            <person name="Albersmeier A."/>
            <person name="Winkler A."/>
            <person name="Kalinowski J."/>
        </authorList>
    </citation>
    <scope>NUCLEOTIDE SEQUENCE [LARGE SCALE GENOMIC DNA]</scope>
    <source>
        <strain evidence="5 6">M408/89/1</strain>
    </source>
</reference>
<feature type="domain" description="Gram-positive pilin subunit D1 N-terminal" evidence="4">
    <location>
        <begin position="66"/>
        <end position="204"/>
    </location>
</feature>
<dbReference type="AlphaFoldDB" id="A0A1L7D1V6"/>
<keyword evidence="2" id="KW-0472">Membrane</keyword>
<evidence type="ECO:0000256" key="1">
    <source>
        <dbReference type="SAM" id="MobiDB-lite"/>
    </source>
</evidence>
<dbReference type="EMBL" id="CP009249">
    <property type="protein sequence ID" value="APT92070.1"/>
    <property type="molecule type" value="Genomic_DNA"/>
</dbReference>
<keyword evidence="3" id="KW-0732">Signal</keyword>
<feature type="region of interest" description="Disordered" evidence="1">
    <location>
        <begin position="352"/>
        <end position="373"/>
    </location>
</feature>
<dbReference type="GO" id="GO:0005975">
    <property type="term" value="P:carbohydrate metabolic process"/>
    <property type="evidence" value="ECO:0007669"/>
    <property type="project" value="UniProtKB-ARBA"/>
</dbReference>
<evidence type="ECO:0000256" key="2">
    <source>
        <dbReference type="SAM" id="Phobius"/>
    </source>
</evidence>
<dbReference type="KEGG" id="cpho:CPHO_03250"/>
<protein>
    <recommendedName>
        <fullName evidence="4">Gram-positive pilin subunit D1 N-terminal domain-containing protein</fullName>
    </recommendedName>
</protein>
<evidence type="ECO:0000313" key="6">
    <source>
        <dbReference type="Proteomes" id="UP000185491"/>
    </source>
</evidence>
<dbReference type="NCBIfam" id="TIGR04226">
    <property type="entry name" value="RrgB_K2N_iso_D2"/>
    <property type="match status" value="1"/>
</dbReference>
<dbReference type="InterPro" id="IPR026466">
    <property type="entry name" value="Fim_isopep_form_D2_dom"/>
</dbReference>
<dbReference type="Pfam" id="PF16555">
    <property type="entry name" value="GramPos_pilinD1"/>
    <property type="match status" value="1"/>
</dbReference>
<sequence length="549" mass="59366">MNNFSRKMISLCAATTIACAGAGIGLPVAFGQDTFPRTLAPTDLQDQTKFLDNDHEVTIKVSKYVGEAGDQTSPLAGVAFEVQQVQAASGQGFDFTTQEAWEELNQLVDGDVDQKIADIITGKKFVGTAKTDETGADGSATFTFNPATDDVTYGPGVYLVTEKLDAQDVEQYNLSETSPFLVVVPSLDDAGNWVYSQEAFPKNQEIKATKEVDDNDLTLGKDVKYRLQVKIPSTNLDTLKVTDELVPQLQYKEDLEVELVSESSTTPPVPLTKDTDYTLSAPQANNPGGTVEVEFTDEGRKKVEEFYSGNTKLSPATPAHHDGIIRVDFSATLVELPDKGILTNTAKFDINGKIHSTDDDKGTPDKSDDTPASTTLANLELTKTGSDTASELEGAEFELYRCIQEQASNEWKLLGDKLSVGNSSADPTNVDKLITEIDATTNKAMFKGYGLPVSSHSTSVLSTKNNDFCVIETKSPAGFVRNPEIHHLTLEQPADQAPILKASIDNQKTTFLNQLPATGAWGIILVFLVGLGLLARGLYTTRRDNLATA</sequence>
<dbReference type="Gene3D" id="2.60.40.740">
    <property type="match status" value="1"/>
</dbReference>
<feature type="signal peptide" evidence="3">
    <location>
        <begin position="1"/>
        <end position="22"/>
    </location>
</feature>
<dbReference type="InterPro" id="IPR013783">
    <property type="entry name" value="Ig-like_fold"/>
</dbReference>
<evidence type="ECO:0000313" key="5">
    <source>
        <dbReference type="EMBL" id="APT92070.1"/>
    </source>
</evidence>
<dbReference type="InterPro" id="IPR032364">
    <property type="entry name" value="GramPos_pilinD1_N"/>
</dbReference>
<dbReference type="RefSeq" id="WP_075733172.1">
    <property type="nucleotide sequence ID" value="NZ_CP009249.1"/>
</dbReference>
<organism evidence="5 6">
    <name type="scientific">Corynebacterium phocae</name>
    <dbReference type="NCBI Taxonomy" id="161895"/>
    <lineage>
        <taxon>Bacteria</taxon>
        <taxon>Bacillati</taxon>
        <taxon>Actinomycetota</taxon>
        <taxon>Actinomycetes</taxon>
        <taxon>Mycobacteriales</taxon>
        <taxon>Corynebacteriaceae</taxon>
        <taxon>Corynebacterium</taxon>
    </lineage>
</organism>
<keyword evidence="2" id="KW-0812">Transmembrane</keyword>
<keyword evidence="2" id="KW-1133">Transmembrane helix</keyword>
<dbReference type="STRING" id="161895.CPHO_03250"/>
<dbReference type="OrthoDB" id="3199332at2"/>
<proteinExistence type="predicted"/>
<accession>A0A1L7D1V6</accession>